<dbReference type="Pfam" id="PF04028">
    <property type="entry name" value="DUF374"/>
    <property type="match status" value="1"/>
</dbReference>
<dbReference type="AlphaFoldDB" id="A0A2S5R925"/>
<dbReference type="EMBL" id="PHHC01000082">
    <property type="protein sequence ID" value="PPE03807.1"/>
    <property type="molecule type" value="Genomic_DNA"/>
</dbReference>
<dbReference type="CDD" id="cd07983">
    <property type="entry name" value="LPLAT_DUF374-like"/>
    <property type="match status" value="1"/>
</dbReference>
<organism evidence="2 3">
    <name type="scientific">Holospora curviuscula</name>
    <dbReference type="NCBI Taxonomy" id="1082868"/>
    <lineage>
        <taxon>Bacteria</taxon>
        <taxon>Pseudomonadati</taxon>
        <taxon>Pseudomonadota</taxon>
        <taxon>Alphaproteobacteria</taxon>
        <taxon>Holosporales</taxon>
        <taxon>Holosporaceae</taxon>
        <taxon>Holospora</taxon>
    </lineage>
</organism>
<gene>
    <name evidence="2" type="ORF">HCUR_00822</name>
</gene>
<accession>A0A2S5R925</accession>
<reference evidence="2 3" key="1">
    <citation type="submission" date="2017-11" db="EMBL/GenBank/DDBJ databases">
        <title>Comparative genomic analysis of Holospora spp., intranuclear symbionts of paramecia.</title>
        <authorList>
            <person name="Garushyants S.K."/>
            <person name="Beliavskaya A."/>
            <person name="Malko D.B."/>
            <person name="Logacheva M.D."/>
            <person name="Rautian M.S."/>
            <person name="Gelfand M.S."/>
        </authorList>
    </citation>
    <scope>NUCLEOTIDE SEQUENCE [LARGE SCALE GENOMIC DNA]</scope>
    <source>
        <strain evidence="3">02AZ16</strain>
    </source>
</reference>
<evidence type="ECO:0000259" key="1">
    <source>
        <dbReference type="Pfam" id="PF04028"/>
    </source>
</evidence>
<name>A0A2S5R925_9PROT</name>
<keyword evidence="3" id="KW-1185">Reference proteome</keyword>
<dbReference type="Proteomes" id="UP000239425">
    <property type="component" value="Unassembled WGS sequence"/>
</dbReference>
<comment type="caution">
    <text evidence="2">The sequence shown here is derived from an EMBL/GenBank/DDBJ whole genome shotgun (WGS) entry which is preliminary data.</text>
</comment>
<dbReference type="InterPro" id="IPR007172">
    <property type="entry name" value="DUF374"/>
</dbReference>
<sequence length="212" mass="23938">MHPFLKKTTVQSFLSGICAGYLRWVYKTSHKVVKGQNYVDIFYQGHKAAIIVFWHCEMAMAPFAWKKGVPFRMLISSHGDGKLIAKIVEKFGIHCIEGSSSHDQGTVTLKQMLNTLSQGISVGITPDGPKGPKSVLKNGVYALARLSGCPVLALRWNATSYYILKKTWDQMKIPLPFGKIEWVWSPPIILEELSMNRDRFQYALYTALREEG</sequence>
<evidence type="ECO:0000313" key="2">
    <source>
        <dbReference type="EMBL" id="PPE03807.1"/>
    </source>
</evidence>
<proteinExistence type="predicted"/>
<protein>
    <recommendedName>
        <fullName evidence="1">DUF374 domain-containing protein</fullName>
    </recommendedName>
</protein>
<feature type="domain" description="DUF374" evidence="1">
    <location>
        <begin position="65"/>
        <end position="132"/>
    </location>
</feature>
<evidence type="ECO:0000313" key="3">
    <source>
        <dbReference type="Proteomes" id="UP000239425"/>
    </source>
</evidence>